<evidence type="ECO:0000256" key="1">
    <source>
        <dbReference type="SAM" id="Phobius"/>
    </source>
</evidence>
<keyword evidence="1" id="KW-0812">Transmembrane</keyword>
<gene>
    <name evidence="2" type="ORF">FBZ92_11770</name>
</gene>
<dbReference type="OrthoDB" id="3239452at2"/>
<keyword evidence="1" id="KW-0472">Membrane</keyword>
<evidence type="ECO:0000313" key="2">
    <source>
        <dbReference type="EMBL" id="TWB52824.1"/>
    </source>
</evidence>
<accession>A0A560I6P3</accession>
<evidence type="ECO:0000313" key="3">
    <source>
        <dbReference type="Proteomes" id="UP000318050"/>
    </source>
</evidence>
<organism evidence="2 3">
    <name type="scientific">Nitrospirillum amazonense</name>
    <dbReference type="NCBI Taxonomy" id="28077"/>
    <lineage>
        <taxon>Bacteria</taxon>
        <taxon>Pseudomonadati</taxon>
        <taxon>Pseudomonadota</taxon>
        <taxon>Alphaproteobacteria</taxon>
        <taxon>Rhodospirillales</taxon>
        <taxon>Azospirillaceae</taxon>
        <taxon>Nitrospirillum</taxon>
    </lineage>
</organism>
<proteinExistence type="predicted"/>
<dbReference type="EMBL" id="VITT01000017">
    <property type="protein sequence ID" value="TWB52824.1"/>
    <property type="molecule type" value="Genomic_DNA"/>
</dbReference>
<protein>
    <recommendedName>
        <fullName evidence="4">Transmembrane protein</fullName>
    </recommendedName>
</protein>
<name>A0A560I6P3_9PROT</name>
<evidence type="ECO:0008006" key="4">
    <source>
        <dbReference type="Google" id="ProtNLM"/>
    </source>
</evidence>
<reference evidence="2 3" key="1">
    <citation type="submission" date="2019-06" db="EMBL/GenBank/DDBJ databases">
        <title>Genomic Encyclopedia of Type Strains, Phase IV (KMG-V): Genome sequencing to study the core and pangenomes of soil and plant-associated prokaryotes.</title>
        <authorList>
            <person name="Whitman W."/>
        </authorList>
    </citation>
    <scope>NUCLEOTIDE SEQUENCE [LARGE SCALE GENOMIC DNA]</scope>
    <source>
        <strain evidence="2 3">BR 11140</strain>
    </source>
</reference>
<feature type="transmembrane region" description="Helical" evidence="1">
    <location>
        <begin position="468"/>
        <end position="492"/>
    </location>
</feature>
<sequence>MDSAADRFRKRKAALDHNSPVAITTPVVAIEPMVEAALPVRLEERAGQIAVQADALLAELHGRIDEEKISALIDSCQNECLQAVIRPFGVAKILFEDKVGGSVDTVHNVRNEVFATGRAREKYKSNKKYDSHEYHNHDNYKKVNKENSTRLNRGIVKDSYSGGEIIKGKMQLDHVISAHEIHDDAGRILAGLDGSALANVSGNLKPTSQTINGSKKDKSVAAYLKWLDDTKIPTLAQDIARLEEAGNLSAEKAMELIKNKKKLKELQKIDRAQMTAADVAARKYYNGKINKAYYTSGTFIKDTALTSVSSSGRLALHQAIGVLMEEFTRAAFAEMRDVWLHGFKNAMDVSFLEALKERLSHIAARVQAKWRIAMDTAIGGGISGFLSNLITVLINTFTTTKAHVARLLREGALSLGRAFRTLAFPADGTSLAEAADAASKVLAAGLITGGGILLETALEHHVIVFGPLAPYVLSVGIGITTGLCTAFAIYMLDRLDLFGVHGRRRHDQIMAKLDLMISTSYDRALEAAAVFDPPALLPAP</sequence>
<dbReference type="Proteomes" id="UP000318050">
    <property type="component" value="Unassembled WGS sequence"/>
</dbReference>
<dbReference type="AlphaFoldDB" id="A0A560I6P3"/>
<comment type="caution">
    <text evidence="2">The sequence shown here is derived from an EMBL/GenBank/DDBJ whole genome shotgun (WGS) entry which is preliminary data.</text>
</comment>
<keyword evidence="1" id="KW-1133">Transmembrane helix</keyword>